<evidence type="ECO:0000313" key="1">
    <source>
        <dbReference type="EMBL" id="PON38215.1"/>
    </source>
</evidence>
<gene>
    <name evidence="1" type="ORF">PanWU01x14_314340</name>
</gene>
<sequence>MKFSSPPPSTTLMTSALRKLTLTNVVLEDETVMRGILAASPLLEDLVLADFRGLPKLQFCSPKLKTLRILLTTRRMPGIVVTSVELETVNLQFLDLCAPIYYCRYLRFSSCKLIQTLLELPLSQNHGDSLASSPFRIAPSRSVARSNTMDFLNHMAESLRFRLSFWDDDVEIIELFISAMVTDAHTAYAIAQLISQAQSRNPKVIQLRSIHLAEHFICVASALLEDLVLDDVRGLWKLYVCIPKLKTMTMITRVFHRYIVGGVELETMNLQSLTLSAPFDY</sequence>
<proteinExistence type="predicted"/>
<organism evidence="1 2">
    <name type="scientific">Parasponia andersonii</name>
    <name type="common">Sponia andersonii</name>
    <dbReference type="NCBI Taxonomy" id="3476"/>
    <lineage>
        <taxon>Eukaryota</taxon>
        <taxon>Viridiplantae</taxon>
        <taxon>Streptophyta</taxon>
        <taxon>Embryophyta</taxon>
        <taxon>Tracheophyta</taxon>
        <taxon>Spermatophyta</taxon>
        <taxon>Magnoliopsida</taxon>
        <taxon>eudicotyledons</taxon>
        <taxon>Gunneridae</taxon>
        <taxon>Pentapetalae</taxon>
        <taxon>rosids</taxon>
        <taxon>fabids</taxon>
        <taxon>Rosales</taxon>
        <taxon>Cannabaceae</taxon>
        <taxon>Parasponia</taxon>
    </lineage>
</organism>
<evidence type="ECO:0000313" key="2">
    <source>
        <dbReference type="Proteomes" id="UP000237105"/>
    </source>
</evidence>
<reference evidence="2" key="1">
    <citation type="submission" date="2016-06" db="EMBL/GenBank/DDBJ databases">
        <title>Parallel loss of symbiosis genes in relatives of nitrogen-fixing non-legume Parasponia.</title>
        <authorList>
            <person name="Van Velzen R."/>
            <person name="Holmer R."/>
            <person name="Bu F."/>
            <person name="Rutten L."/>
            <person name="Van Zeijl A."/>
            <person name="Liu W."/>
            <person name="Santuari L."/>
            <person name="Cao Q."/>
            <person name="Sharma T."/>
            <person name="Shen D."/>
            <person name="Roswanjaya Y."/>
            <person name="Wardhani T."/>
            <person name="Kalhor M.S."/>
            <person name="Jansen J."/>
            <person name="Van den Hoogen J."/>
            <person name="Gungor B."/>
            <person name="Hartog M."/>
            <person name="Hontelez J."/>
            <person name="Verver J."/>
            <person name="Yang W.-C."/>
            <person name="Schijlen E."/>
            <person name="Repin R."/>
            <person name="Schilthuizen M."/>
            <person name="Schranz E."/>
            <person name="Heidstra R."/>
            <person name="Miyata K."/>
            <person name="Fedorova E."/>
            <person name="Kohlen W."/>
            <person name="Bisseling T."/>
            <person name="Smit S."/>
            <person name="Geurts R."/>
        </authorList>
    </citation>
    <scope>NUCLEOTIDE SEQUENCE [LARGE SCALE GENOMIC DNA]</scope>
    <source>
        <strain evidence="2">cv. WU1-14</strain>
    </source>
</reference>
<protein>
    <recommendedName>
        <fullName evidence="3">LRR domain containing protein</fullName>
    </recommendedName>
</protein>
<keyword evidence="2" id="KW-1185">Reference proteome</keyword>
<dbReference type="Proteomes" id="UP000237105">
    <property type="component" value="Unassembled WGS sequence"/>
</dbReference>
<evidence type="ECO:0008006" key="3">
    <source>
        <dbReference type="Google" id="ProtNLM"/>
    </source>
</evidence>
<dbReference type="AlphaFoldDB" id="A0A2P5ANT4"/>
<dbReference type="EMBL" id="JXTB01000503">
    <property type="protein sequence ID" value="PON38215.1"/>
    <property type="molecule type" value="Genomic_DNA"/>
</dbReference>
<accession>A0A2P5ANT4</accession>
<name>A0A2P5ANT4_PARAD</name>
<comment type="caution">
    <text evidence="1">The sequence shown here is derived from an EMBL/GenBank/DDBJ whole genome shotgun (WGS) entry which is preliminary data.</text>
</comment>